<dbReference type="PROSITE" id="PS50949">
    <property type="entry name" value="HTH_GNTR"/>
    <property type="match status" value="1"/>
</dbReference>
<dbReference type="InterPro" id="IPR004839">
    <property type="entry name" value="Aminotransferase_I/II_large"/>
</dbReference>
<evidence type="ECO:0000256" key="4">
    <source>
        <dbReference type="ARBA" id="ARBA00023125"/>
    </source>
</evidence>
<evidence type="ECO:0000259" key="7">
    <source>
        <dbReference type="PROSITE" id="PS50949"/>
    </source>
</evidence>
<dbReference type="PANTHER" id="PTHR46577:SF1">
    <property type="entry name" value="HTH-TYPE TRANSCRIPTIONAL REGULATORY PROTEIN GABR"/>
    <property type="match status" value="1"/>
</dbReference>
<dbReference type="EMBL" id="BOPF01000004">
    <property type="protein sequence ID" value="GIJ44809.1"/>
    <property type="molecule type" value="Genomic_DNA"/>
</dbReference>
<keyword evidence="9" id="KW-1185">Reference proteome</keyword>
<dbReference type="InterPro" id="IPR051446">
    <property type="entry name" value="HTH_trans_reg/aminotransferase"/>
</dbReference>
<evidence type="ECO:0000256" key="3">
    <source>
        <dbReference type="ARBA" id="ARBA00023015"/>
    </source>
</evidence>
<dbReference type="InterPro" id="IPR036388">
    <property type="entry name" value="WH-like_DNA-bd_sf"/>
</dbReference>
<evidence type="ECO:0000256" key="2">
    <source>
        <dbReference type="ARBA" id="ARBA00022898"/>
    </source>
</evidence>
<organism evidence="8 9">
    <name type="scientific">Virgisporangium aliadipatigenens</name>
    <dbReference type="NCBI Taxonomy" id="741659"/>
    <lineage>
        <taxon>Bacteria</taxon>
        <taxon>Bacillati</taxon>
        <taxon>Actinomycetota</taxon>
        <taxon>Actinomycetes</taxon>
        <taxon>Micromonosporales</taxon>
        <taxon>Micromonosporaceae</taxon>
        <taxon>Virgisporangium</taxon>
    </lineage>
</organism>
<keyword evidence="5" id="KW-0804">Transcription</keyword>
<dbReference type="SUPFAM" id="SSF46785">
    <property type="entry name" value="Winged helix' DNA-binding domain"/>
    <property type="match status" value="1"/>
</dbReference>
<reference evidence="8" key="1">
    <citation type="submission" date="2021-01" db="EMBL/GenBank/DDBJ databases">
        <title>Whole genome shotgun sequence of Virgisporangium aliadipatigenens NBRC 105644.</title>
        <authorList>
            <person name="Komaki H."/>
            <person name="Tamura T."/>
        </authorList>
    </citation>
    <scope>NUCLEOTIDE SEQUENCE</scope>
    <source>
        <strain evidence="8">NBRC 105644</strain>
    </source>
</reference>
<dbReference type="InterPro" id="IPR000524">
    <property type="entry name" value="Tscrpt_reg_HTH_GntR"/>
</dbReference>
<dbReference type="SMART" id="SM00345">
    <property type="entry name" value="HTH_GNTR"/>
    <property type="match status" value="1"/>
</dbReference>
<dbReference type="GO" id="GO:0003677">
    <property type="term" value="F:DNA binding"/>
    <property type="evidence" value="ECO:0007669"/>
    <property type="project" value="UniProtKB-KW"/>
</dbReference>
<evidence type="ECO:0000313" key="8">
    <source>
        <dbReference type="EMBL" id="GIJ44809.1"/>
    </source>
</evidence>
<keyword evidence="2" id="KW-0663">Pyridoxal phosphate</keyword>
<dbReference type="CDD" id="cd00609">
    <property type="entry name" value="AAT_like"/>
    <property type="match status" value="1"/>
</dbReference>
<dbReference type="PANTHER" id="PTHR46577">
    <property type="entry name" value="HTH-TYPE TRANSCRIPTIONAL REGULATORY PROTEIN GABR"/>
    <property type="match status" value="1"/>
</dbReference>
<proteinExistence type="inferred from homology"/>
<name>A0A8J3YGK7_9ACTN</name>
<dbReference type="Proteomes" id="UP000619260">
    <property type="component" value="Unassembled WGS sequence"/>
</dbReference>
<sequence>MEALLNLAERTGRGLTAALRDAVADGRLAPGTRLPATRDLAADLGLSRGVVVGAYEQLVAEGRFVARRGAGTVVAENALAAPPRTPAETPAPEARALRPGVPDLKSFPRSDWKRAYGAALDNARHADLDYGDPAGTPRLREALADYLGRVRAARCTADDVVVTTGAAQAMSLLAGLTTGPIGVEDPGSAAIRDQIVAHGLRVRPLTVDGEGADPASIGAATKVFLTPAHQFPTGVVLAPRRRAAFVAWARRTGGLVIEDDYDAEFRYDRQPVGCMQGLAPDAVALIGSASKALAPGLRIGWLVVPPAWRARVHAAKAIADHGGPTLEHLAFAHLLENGGYDRHLRRVRRLYRQRRDAVVAALRTHLPHARIDGVAAGLHLVVELPPDVDDVALAHRAHEAGLGPIALSTLRHAPGAPGLVLGYATHRPDELTAAVATVGKLVRRP</sequence>
<dbReference type="GO" id="GO:0003700">
    <property type="term" value="F:DNA-binding transcription factor activity"/>
    <property type="evidence" value="ECO:0007669"/>
    <property type="project" value="InterPro"/>
</dbReference>
<dbReference type="InterPro" id="IPR036390">
    <property type="entry name" value="WH_DNA-bd_sf"/>
</dbReference>
<gene>
    <name evidence="8" type="ORF">Val02_16950</name>
</gene>
<dbReference type="GO" id="GO:0030170">
    <property type="term" value="F:pyridoxal phosphate binding"/>
    <property type="evidence" value="ECO:0007669"/>
    <property type="project" value="InterPro"/>
</dbReference>
<dbReference type="Pfam" id="PF00155">
    <property type="entry name" value="Aminotran_1_2"/>
    <property type="match status" value="1"/>
</dbReference>
<feature type="domain" description="HTH gntR-type" evidence="7">
    <location>
        <begin position="9"/>
        <end position="77"/>
    </location>
</feature>
<evidence type="ECO:0000313" key="9">
    <source>
        <dbReference type="Proteomes" id="UP000619260"/>
    </source>
</evidence>
<comment type="similarity">
    <text evidence="1">In the C-terminal section; belongs to the class-I pyridoxal-phosphate-dependent aminotransferase family.</text>
</comment>
<dbReference type="AlphaFoldDB" id="A0A8J3YGK7"/>
<evidence type="ECO:0000256" key="5">
    <source>
        <dbReference type="ARBA" id="ARBA00023163"/>
    </source>
</evidence>
<feature type="region of interest" description="Disordered" evidence="6">
    <location>
        <begin position="82"/>
        <end position="102"/>
    </location>
</feature>
<dbReference type="InterPro" id="IPR015421">
    <property type="entry name" value="PyrdxlP-dep_Trfase_major"/>
</dbReference>
<dbReference type="SUPFAM" id="SSF53383">
    <property type="entry name" value="PLP-dependent transferases"/>
    <property type="match status" value="1"/>
</dbReference>
<keyword evidence="4" id="KW-0238">DNA-binding</keyword>
<dbReference type="CDD" id="cd07377">
    <property type="entry name" value="WHTH_GntR"/>
    <property type="match status" value="1"/>
</dbReference>
<protein>
    <submittedName>
        <fullName evidence="8">GntR family transcriptional regulator</fullName>
    </submittedName>
</protein>
<dbReference type="InterPro" id="IPR015424">
    <property type="entry name" value="PyrdxlP-dep_Trfase"/>
</dbReference>
<accession>A0A8J3YGK7</accession>
<dbReference type="RefSeq" id="WP_203898341.1">
    <property type="nucleotide sequence ID" value="NZ_BOPF01000004.1"/>
</dbReference>
<feature type="compositionally biased region" description="Low complexity" evidence="6">
    <location>
        <begin position="82"/>
        <end position="99"/>
    </location>
</feature>
<evidence type="ECO:0000256" key="6">
    <source>
        <dbReference type="SAM" id="MobiDB-lite"/>
    </source>
</evidence>
<dbReference type="Gene3D" id="3.40.640.10">
    <property type="entry name" value="Type I PLP-dependent aspartate aminotransferase-like (Major domain)"/>
    <property type="match status" value="1"/>
</dbReference>
<dbReference type="Pfam" id="PF00392">
    <property type="entry name" value="GntR"/>
    <property type="match status" value="1"/>
</dbReference>
<dbReference type="Gene3D" id="1.10.10.10">
    <property type="entry name" value="Winged helix-like DNA-binding domain superfamily/Winged helix DNA-binding domain"/>
    <property type="match status" value="1"/>
</dbReference>
<keyword evidence="3" id="KW-0805">Transcription regulation</keyword>
<comment type="caution">
    <text evidence="8">The sequence shown here is derived from an EMBL/GenBank/DDBJ whole genome shotgun (WGS) entry which is preliminary data.</text>
</comment>
<evidence type="ECO:0000256" key="1">
    <source>
        <dbReference type="ARBA" id="ARBA00005384"/>
    </source>
</evidence>